<accession>A0A0R2CLU1</accession>
<sequence length="204" mass="23710">MKLVLKEHGMKIKTKHNCKCNPQLIIAAQTDDEAFTKLFQQFAPVYLKLWHDFYLTDMELCDWSQEAAIVFYHAIRKYDLAKQVTFGSFYKTSLRNHLFDILRKKRAKKRIPARCQASFSAYAEYYAETVQDDGAPDPLLLYEAYEDLQTVLLRCSQFERSVLSGALRQQTAQQIATRTATSVSQVSSALLRCRKKYFQQHCLT</sequence>
<gene>
    <name evidence="1" type="ORF">FC87_GL000186</name>
</gene>
<dbReference type="EMBL" id="AYZI01000001">
    <property type="protein sequence ID" value="KRM92574.1"/>
    <property type="molecule type" value="Genomic_DNA"/>
</dbReference>
<dbReference type="Gene3D" id="1.10.1740.10">
    <property type="match status" value="1"/>
</dbReference>
<dbReference type="InterPro" id="IPR013325">
    <property type="entry name" value="RNA_pol_sigma_r2"/>
</dbReference>
<comment type="caution">
    <text evidence="1">The sequence shown here is derived from an EMBL/GenBank/DDBJ whole genome shotgun (WGS) entry which is preliminary data.</text>
</comment>
<evidence type="ECO:0008006" key="3">
    <source>
        <dbReference type="Google" id="ProtNLM"/>
    </source>
</evidence>
<dbReference type="SUPFAM" id="SSF88946">
    <property type="entry name" value="Sigma2 domain of RNA polymerase sigma factors"/>
    <property type="match status" value="1"/>
</dbReference>
<dbReference type="PATRIC" id="fig|1423745.4.peg.193"/>
<dbReference type="STRING" id="1423745.GCA_001311215_00399"/>
<protein>
    <recommendedName>
        <fullName evidence="3">RNA polymerase sigma-70 region 2 domain-containing protein</fullName>
    </recommendedName>
</protein>
<reference evidence="1 2" key="1">
    <citation type="journal article" date="2015" name="Genome Announc.">
        <title>Expanding the biotechnology potential of lactobacilli through comparative genomics of 213 strains and associated genera.</title>
        <authorList>
            <person name="Sun Z."/>
            <person name="Harris H.M."/>
            <person name="McCann A."/>
            <person name="Guo C."/>
            <person name="Argimon S."/>
            <person name="Zhang W."/>
            <person name="Yang X."/>
            <person name="Jeffery I.B."/>
            <person name="Cooney J.C."/>
            <person name="Kagawa T.F."/>
            <person name="Liu W."/>
            <person name="Song Y."/>
            <person name="Salvetti E."/>
            <person name="Wrobel A."/>
            <person name="Rasinkangas P."/>
            <person name="Parkhill J."/>
            <person name="Rea M.C."/>
            <person name="O'Sullivan O."/>
            <person name="Ritari J."/>
            <person name="Douillard F.P."/>
            <person name="Paul Ross R."/>
            <person name="Yang R."/>
            <person name="Briner A.E."/>
            <person name="Felis G.E."/>
            <person name="de Vos W.M."/>
            <person name="Barrangou R."/>
            <person name="Klaenhammer T.R."/>
            <person name="Caufield P.W."/>
            <person name="Cui Y."/>
            <person name="Zhang H."/>
            <person name="O'Toole P.W."/>
        </authorList>
    </citation>
    <scope>NUCLEOTIDE SEQUENCE [LARGE SCALE GENOMIC DNA]</scope>
    <source>
        <strain evidence="1 2">DSM 22689</strain>
    </source>
</reference>
<proteinExistence type="predicted"/>
<dbReference type="AlphaFoldDB" id="A0A0R2CLU1"/>
<dbReference type="NCBIfam" id="TIGR02937">
    <property type="entry name" value="sigma70-ECF"/>
    <property type="match status" value="1"/>
</dbReference>
<dbReference type="InterPro" id="IPR014284">
    <property type="entry name" value="RNA_pol_sigma-70_dom"/>
</dbReference>
<organism evidence="1 2">
    <name type="scientific">Fructilactobacillus florum DSM 22689 = JCM 16035</name>
    <dbReference type="NCBI Taxonomy" id="1423745"/>
    <lineage>
        <taxon>Bacteria</taxon>
        <taxon>Bacillati</taxon>
        <taxon>Bacillota</taxon>
        <taxon>Bacilli</taxon>
        <taxon>Lactobacillales</taxon>
        <taxon>Lactobacillaceae</taxon>
        <taxon>Fructilactobacillus</taxon>
    </lineage>
</organism>
<name>A0A0R2CLU1_9LACO</name>
<dbReference type="GO" id="GO:0006352">
    <property type="term" value="P:DNA-templated transcription initiation"/>
    <property type="evidence" value="ECO:0007669"/>
    <property type="project" value="InterPro"/>
</dbReference>
<evidence type="ECO:0000313" key="1">
    <source>
        <dbReference type="EMBL" id="KRM92574.1"/>
    </source>
</evidence>
<dbReference type="GO" id="GO:0003700">
    <property type="term" value="F:DNA-binding transcription factor activity"/>
    <property type="evidence" value="ECO:0007669"/>
    <property type="project" value="InterPro"/>
</dbReference>
<dbReference type="Proteomes" id="UP000051586">
    <property type="component" value="Unassembled WGS sequence"/>
</dbReference>
<evidence type="ECO:0000313" key="2">
    <source>
        <dbReference type="Proteomes" id="UP000051586"/>
    </source>
</evidence>